<dbReference type="RefSeq" id="WP_239262281.1">
    <property type="nucleotide sequence ID" value="NZ_JAKRCV010000006.1"/>
</dbReference>
<dbReference type="SUPFAM" id="SSF53807">
    <property type="entry name" value="Helical backbone' metal receptor"/>
    <property type="match status" value="1"/>
</dbReference>
<comment type="similarity">
    <text evidence="1 4">Belongs to the bacterial solute-binding protein 9 family.</text>
</comment>
<feature type="chain" id="PRO_5046112780" evidence="6">
    <location>
        <begin position="22"/>
        <end position="329"/>
    </location>
</feature>
<evidence type="ECO:0000256" key="3">
    <source>
        <dbReference type="ARBA" id="ARBA00022729"/>
    </source>
</evidence>
<gene>
    <name evidence="7" type="ORF">MHL29_03505</name>
</gene>
<keyword evidence="2 4" id="KW-0813">Transport</keyword>
<dbReference type="PROSITE" id="PS51257">
    <property type="entry name" value="PROKAR_LIPOPROTEIN"/>
    <property type="match status" value="1"/>
</dbReference>
<dbReference type="InterPro" id="IPR050492">
    <property type="entry name" value="Bact_metal-bind_prot9"/>
</dbReference>
<dbReference type="PRINTS" id="PR00691">
    <property type="entry name" value="ADHESINB"/>
</dbReference>
<evidence type="ECO:0000313" key="8">
    <source>
        <dbReference type="Proteomes" id="UP001521931"/>
    </source>
</evidence>
<dbReference type="InterPro" id="IPR006129">
    <property type="entry name" value="AdhesinB"/>
</dbReference>
<reference evidence="7 8" key="1">
    <citation type="submission" date="2022-02" db="EMBL/GenBank/DDBJ databases">
        <title>Uncovering new skin microbiome diversity through culturing and metagenomics.</title>
        <authorList>
            <person name="Conlan S."/>
            <person name="Deming C."/>
            <person name="Nisc Comparative Sequencing Program N."/>
            <person name="Segre J.A."/>
        </authorList>
    </citation>
    <scope>NUCLEOTIDE SEQUENCE [LARGE SCALE GENOMIC DNA]</scope>
    <source>
        <strain evidence="7 8">ACRQZ</strain>
    </source>
</reference>
<dbReference type="InterPro" id="IPR006128">
    <property type="entry name" value="Lipoprotein_PsaA-like"/>
</dbReference>
<evidence type="ECO:0000313" key="7">
    <source>
        <dbReference type="EMBL" id="MCG7320962.1"/>
    </source>
</evidence>
<dbReference type="InterPro" id="IPR006127">
    <property type="entry name" value="ZnuA-like"/>
</dbReference>
<feature type="compositionally biased region" description="Basic and acidic residues" evidence="5">
    <location>
        <begin position="135"/>
        <end position="158"/>
    </location>
</feature>
<evidence type="ECO:0000256" key="4">
    <source>
        <dbReference type="RuleBase" id="RU003512"/>
    </source>
</evidence>
<dbReference type="Gene3D" id="3.40.50.1980">
    <property type="entry name" value="Nitrogenase molybdenum iron protein domain"/>
    <property type="match status" value="2"/>
</dbReference>
<accession>A0ABS9PZD1</accession>
<dbReference type="PANTHER" id="PTHR42953">
    <property type="entry name" value="HIGH-AFFINITY ZINC UPTAKE SYSTEM PROTEIN ZNUA-RELATED"/>
    <property type="match status" value="1"/>
</dbReference>
<keyword evidence="3 6" id="KW-0732">Signal</keyword>
<evidence type="ECO:0000256" key="5">
    <source>
        <dbReference type="SAM" id="MobiDB-lite"/>
    </source>
</evidence>
<dbReference type="PRINTS" id="PR00690">
    <property type="entry name" value="ADHESNFAMILY"/>
</dbReference>
<sequence length="329" mass="34069">MNRRLLAAPAALTLLALTACGSGDGGSSTGGAASQGGKDGKLGVVASFYPLQHAAEQIGGQHVQVTNLTKPGSEPHDLELTPKDVATLSQADLAIYEKGLQSAVDTAVADTKPDKALDVATAANLSLTHGETIGEDGHDHSMESAEEHAGHSHGKGAKDPHFWLDPQRYAKVSQAIADRLKQADPAHAADYDANLKAFTGRLTALDSELAAGLKGCTNTTIVTSHAAFGYLADRYGLQQVAISGLSPEEEPEPAKLAEIAKYAKSHKVTTIYAETLVSPAIAQTVAKETGAQTAVLDPIEGITDSSAAKDYVGVMKANLATLKKGQSCP</sequence>
<dbReference type="PANTHER" id="PTHR42953:SF3">
    <property type="entry name" value="HIGH-AFFINITY ZINC UPTAKE SYSTEM PROTEIN ZNUA"/>
    <property type="match status" value="1"/>
</dbReference>
<feature type="signal peptide" evidence="6">
    <location>
        <begin position="1"/>
        <end position="21"/>
    </location>
</feature>
<name>A0ABS9PZD1_9MICO</name>
<evidence type="ECO:0000256" key="1">
    <source>
        <dbReference type="ARBA" id="ARBA00011028"/>
    </source>
</evidence>
<dbReference type="Proteomes" id="UP001521931">
    <property type="component" value="Unassembled WGS sequence"/>
</dbReference>
<comment type="caution">
    <text evidence="7">The sequence shown here is derived from an EMBL/GenBank/DDBJ whole genome shotgun (WGS) entry which is preliminary data.</text>
</comment>
<feature type="region of interest" description="Disordered" evidence="5">
    <location>
        <begin position="132"/>
        <end position="158"/>
    </location>
</feature>
<dbReference type="Pfam" id="PF01297">
    <property type="entry name" value="ZnuA"/>
    <property type="match status" value="1"/>
</dbReference>
<evidence type="ECO:0000256" key="2">
    <source>
        <dbReference type="ARBA" id="ARBA00022448"/>
    </source>
</evidence>
<organism evidence="7 8">
    <name type="scientific">Arsenicicoccus bolidensis</name>
    <dbReference type="NCBI Taxonomy" id="229480"/>
    <lineage>
        <taxon>Bacteria</taxon>
        <taxon>Bacillati</taxon>
        <taxon>Actinomycetota</taxon>
        <taxon>Actinomycetes</taxon>
        <taxon>Micrococcales</taxon>
        <taxon>Intrasporangiaceae</taxon>
        <taxon>Arsenicicoccus</taxon>
    </lineage>
</organism>
<proteinExistence type="inferred from homology"/>
<dbReference type="EMBL" id="JAKRCV010000006">
    <property type="protein sequence ID" value="MCG7320962.1"/>
    <property type="molecule type" value="Genomic_DNA"/>
</dbReference>
<protein>
    <submittedName>
        <fullName evidence="7">Metal ABC transporter substrate-binding protein</fullName>
    </submittedName>
</protein>
<evidence type="ECO:0000256" key="6">
    <source>
        <dbReference type="SAM" id="SignalP"/>
    </source>
</evidence>
<keyword evidence="8" id="KW-1185">Reference proteome</keyword>